<gene>
    <name evidence="1" type="ORF">HKN21_00990</name>
</gene>
<dbReference type="SUPFAM" id="SSF52374">
    <property type="entry name" value="Nucleotidylyl transferase"/>
    <property type="match status" value="1"/>
</dbReference>
<dbReference type="Gene3D" id="3.40.50.620">
    <property type="entry name" value="HUPs"/>
    <property type="match status" value="1"/>
</dbReference>
<dbReference type="Proteomes" id="UP000547674">
    <property type="component" value="Unassembled WGS sequence"/>
</dbReference>
<dbReference type="Gene3D" id="1.10.240.10">
    <property type="entry name" value="Tyrosyl-Transfer RNA Synthetase"/>
    <property type="match status" value="1"/>
</dbReference>
<dbReference type="AlphaFoldDB" id="A0A7Y2E514"/>
<sequence length="83" mass="9308">LGATEAHTSLMADYEGGSLRYGDLKGAVSETVLSFVHRFQERKADFTEDRVREILVEGAAKIRPYAQKKIKDVRERIGLPDLS</sequence>
<name>A0A7Y2E514_UNCEI</name>
<evidence type="ECO:0000313" key="1">
    <source>
        <dbReference type="EMBL" id="NNF05311.1"/>
    </source>
</evidence>
<proteinExistence type="predicted"/>
<evidence type="ECO:0000313" key="2">
    <source>
        <dbReference type="Proteomes" id="UP000547674"/>
    </source>
</evidence>
<comment type="caution">
    <text evidence="1">The sequence shown here is derived from an EMBL/GenBank/DDBJ whole genome shotgun (WGS) entry which is preliminary data.</text>
</comment>
<evidence type="ECO:0008006" key="3">
    <source>
        <dbReference type="Google" id="ProtNLM"/>
    </source>
</evidence>
<reference evidence="1 2" key="1">
    <citation type="submission" date="2020-03" db="EMBL/GenBank/DDBJ databases">
        <title>Metabolic flexibility allows generalist bacteria to become dominant in a frequently disturbed ecosystem.</title>
        <authorList>
            <person name="Chen Y.-J."/>
            <person name="Leung P.M."/>
            <person name="Bay S.K."/>
            <person name="Hugenholtz P."/>
            <person name="Kessler A.J."/>
            <person name="Shelley G."/>
            <person name="Waite D.W."/>
            <person name="Cook P.L."/>
            <person name="Greening C."/>
        </authorList>
    </citation>
    <scope>NUCLEOTIDE SEQUENCE [LARGE SCALE GENOMIC DNA]</scope>
    <source>
        <strain evidence="1">SS_bin_28</strain>
    </source>
</reference>
<organism evidence="1 2">
    <name type="scientific">Eiseniibacteriota bacterium</name>
    <dbReference type="NCBI Taxonomy" id="2212470"/>
    <lineage>
        <taxon>Bacteria</taxon>
        <taxon>Candidatus Eiseniibacteriota</taxon>
    </lineage>
</organism>
<dbReference type="EMBL" id="JABDJR010000031">
    <property type="protein sequence ID" value="NNF05311.1"/>
    <property type="molecule type" value="Genomic_DNA"/>
</dbReference>
<accession>A0A7Y2E514</accession>
<dbReference type="InterPro" id="IPR014729">
    <property type="entry name" value="Rossmann-like_a/b/a_fold"/>
</dbReference>
<feature type="non-terminal residue" evidence="1">
    <location>
        <position position="1"/>
    </location>
</feature>
<protein>
    <recommendedName>
        <fullName evidence="3">Tryptophan--tRNA ligase</fullName>
    </recommendedName>
</protein>